<dbReference type="PANTHER" id="PTHR35184:SF1">
    <property type="entry name" value="INTEGRAL MEMBRANE PROTEIN"/>
    <property type="match status" value="1"/>
</dbReference>
<feature type="region of interest" description="Disordered" evidence="1">
    <location>
        <begin position="483"/>
        <end position="510"/>
    </location>
</feature>
<protein>
    <submittedName>
        <fullName evidence="3">Uncharacterized protein</fullName>
    </submittedName>
</protein>
<feature type="transmembrane region" description="Helical" evidence="2">
    <location>
        <begin position="185"/>
        <end position="205"/>
    </location>
</feature>
<keyword evidence="2" id="KW-0472">Membrane</keyword>
<accession>A0A1L7WZ15</accession>
<evidence type="ECO:0000313" key="3">
    <source>
        <dbReference type="EMBL" id="CZR58004.1"/>
    </source>
</evidence>
<feature type="region of interest" description="Disordered" evidence="1">
    <location>
        <begin position="80"/>
        <end position="110"/>
    </location>
</feature>
<sequence length="615" mass="66301">MGNNHSSTQVATTTLVVSRTATPAPAAVTSRISSSISPIISTVTVVSTPQSSLLATQIPPSTNAQPELTVFVTLTPAASTVTEPPTTVTESPKTVTTSPTSSTTAASVQAQPAAALNGLEGGRLENGTAAESSSPLTMATATALGATTPSDLATAGIVVSGKKLVGPFAPQDAILGGIPTKNLDLPITVVFLALFIIGAATHFTIHELNGKRGHKFHLSDAVFDFCMVRTVTCVMRIVWVFRPNNNSVVLAALIFENAGVVVLFAVNVVFTQRMIRALNPQLGWHPISNKFVMAILISVPMIIVWNIVNLTVSSFTLNLNSIRLTKDLLLFGSCWTLFLSVFPILFIGFLAPSNPHGKSIENFGLGSFKAKVMIIISASALLVVGAIVRLAAAAQVHPKDAPGPIDSKLVFYLTGFTLEIIVVYLYAISRIDLRFWVPNGSSQPGDYSKAKSGFRLPEDDQEALFQEVDFKMRFSSGSNLPRDVKPQGMWDSDDGTPRSARWRPMSSDRRWQDSAVNRTNATRDQVRQAIWDLKLNSELVGQPVEVGNGEELLVYAFKCRRGSYSDTGGRMSGETATLRESGIKMPRKVLPPRNESWAAQDRDVKQQMSDNVTMI</sequence>
<dbReference type="InterPro" id="IPR021460">
    <property type="entry name" value="DUF3112"/>
</dbReference>
<feature type="transmembrane region" description="Helical" evidence="2">
    <location>
        <begin position="372"/>
        <end position="397"/>
    </location>
</feature>
<feature type="transmembrane region" description="Helical" evidence="2">
    <location>
        <begin position="247"/>
        <end position="270"/>
    </location>
</feature>
<evidence type="ECO:0000256" key="2">
    <source>
        <dbReference type="SAM" id="Phobius"/>
    </source>
</evidence>
<dbReference type="OrthoDB" id="3357002at2759"/>
<evidence type="ECO:0000313" key="4">
    <source>
        <dbReference type="Proteomes" id="UP000184330"/>
    </source>
</evidence>
<evidence type="ECO:0000256" key="1">
    <source>
        <dbReference type="SAM" id="MobiDB-lite"/>
    </source>
</evidence>
<keyword evidence="4" id="KW-1185">Reference proteome</keyword>
<dbReference type="AlphaFoldDB" id="A0A1L7WZ15"/>
<gene>
    <name evidence="3" type="ORF">PAC_07894</name>
</gene>
<name>A0A1L7WZ15_9HELO</name>
<feature type="transmembrane region" description="Helical" evidence="2">
    <location>
        <begin position="409"/>
        <end position="427"/>
    </location>
</feature>
<organism evidence="3 4">
    <name type="scientific">Phialocephala subalpina</name>
    <dbReference type="NCBI Taxonomy" id="576137"/>
    <lineage>
        <taxon>Eukaryota</taxon>
        <taxon>Fungi</taxon>
        <taxon>Dikarya</taxon>
        <taxon>Ascomycota</taxon>
        <taxon>Pezizomycotina</taxon>
        <taxon>Leotiomycetes</taxon>
        <taxon>Helotiales</taxon>
        <taxon>Mollisiaceae</taxon>
        <taxon>Phialocephala</taxon>
        <taxon>Phialocephala fortinii species complex</taxon>
    </lineage>
</organism>
<proteinExistence type="predicted"/>
<feature type="transmembrane region" description="Helical" evidence="2">
    <location>
        <begin position="328"/>
        <end position="351"/>
    </location>
</feature>
<dbReference type="EMBL" id="FJOG01000011">
    <property type="protein sequence ID" value="CZR58004.1"/>
    <property type="molecule type" value="Genomic_DNA"/>
</dbReference>
<keyword evidence="2" id="KW-1133">Transmembrane helix</keyword>
<reference evidence="3 4" key="1">
    <citation type="submission" date="2016-03" db="EMBL/GenBank/DDBJ databases">
        <authorList>
            <person name="Ploux O."/>
        </authorList>
    </citation>
    <scope>NUCLEOTIDE SEQUENCE [LARGE SCALE GENOMIC DNA]</scope>
    <source>
        <strain evidence="3 4">UAMH 11012</strain>
    </source>
</reference>
<feature type="compositionally biased region" description="Polar residues" evidence="1">
    <location>
        <begin position="606"/>
        <end position="615"/>
    </location>
</feature>
<feature type="region of interest" description="Disordered" evidence="1">
    <location>
        <begin position="593"/>
        <end position="615"/>
    </location>
</feature>
<keyword evidence="2" id="KW-0812">Transmembrane</keyword>
<dbReference type="Proteomes" id="UP000184330">
    <property type="component" value="Unassembled WGS sequence"/>
</dbReference>
<dbReference type="STRING" id="576137.A0A1L7WZ15"/>
<feature type="transmembrane region" description="Helical" evidence="2">
    <location>
        <begin position="291"/>
        <end position="308"/>
    </location>
</feature>
<dbReference type="PANTHER" id="PTHR35184">
    <property type="entry name" value="YALI0C10208P"/>
    <property type="match status" value="1"/>
</dbReference>
<dbReference type="Pfam" id="PF11309">
    <property type="entry name" value="DUF3112"/>
    <property type="match status" value="1"/>
</dbReference>